<feature type="region of interest" description="Disordered" evidence="2">
    <location>
        <begin position="107"/>
        <end position="167"/>
    </location>
</feature>
<evidence type="ECO:0000313" key="4">
    <source>
        <dbReference type="Proteomes" id="UP000235145"/>
    </source>
</evidence>
<evidence type="ECO:0000256" key="2">
    <source>
        <dbReference type="SAM" id="MobiDB-lite"/>
    </source>
</evidence>
<dbReference type="EMBL" id="NBSK02000006">
    <property type="protein sequence ID" value="KAJ0199579.1"/>
    <property type="molecule type" value="Genomic_DNA"/>
</dbReference>
<dbReference type="PANTHER" id="PTHR14005:SF0">
    <property type="entry name" value="EUKARYOTIC TRANSLATION INITIATION FACTOR 3 SUBUNIT A"/>
    <property type="match status" value="1"/>
</dbReference>
<dbReference type="GO" id="GO:0005852">
    <property type="term" value="C:eukaryotic translation initiation factor 3 complex"/>
    <property type="evidence" value="ECO:0007669"/>
    <property type="project" value="InterPro"/>
</dbReference>
<organism evidence="3 4">
    <name type="scientific">Lactuca sativa</name>
    <name type="common">Garden lettuce</name>
    <dbReference type="NCBI Taxonomy" id="4236"/>
    <lineage>
        <taxon>Eukaryota</taxon>
        <taxon>Viridiplantae</taxon>
        <taxon>Streptophyta</taxon>
        <taxon>Embryophyta</taxon>
        <taxon>Tracheophyta</taxon>
        <taxon>Spermatophyta</taxon>
        <taxon>Magnoliopsida</taxon>
        <taxon>eudicotyledons</taxon>
        <taxon>Gunneridae</taxon>
        <taxon>Pentapetalae</taxon>
        <taxon>asterids</taxon>
        <taxon>campanulids</taxon>
        <taxon>Asterales</taxon>
        <taxon>Asteraceae</taxon>
        <taxon>Cichorioideae</taxon>
        <taxon>Cichorieae</taxon>
        <taxon>Lactucinae</taxon>
        <taxon>Lactuca</taxon>
    </lineage>
</organism>
<keyword evidence="4" id="KW-1185">Reference proteome</keyword>
<accession>A0A9R1X6L2</accession>
<evidence type="ECO:0000256" key="1">
    <source>
        <dbReference type="SAM" id="Coils"/>
    </source>
</evidence>
<protein>
    <submittedName>
        <fullName evidence="3">Uncharacterized protein</fullName>
    </submittedName>
</protein>
<reference evidence="3 4" key="1">
    <citation type="journal article" date="2017" name="Nat. Commun.">
        <title>Genome assembly with in vitro proximity ligation data and whole-genome triplication in lettuce.</title>
        <authorList>
            <person name="Reyes-Chin-Wo S."/>
            <person name="Wang Z."/>
            <person name="Yang X."/>
            <person name="Kozik A."/>
            <person name="Arikit S."/>
            <person name="Song C."/>
            <person name="Xia L."/>
            <person name="Froenicke L."/>
            <person name="Lavelle D.O."/>
            <person name="Truco M.J."/>
            <person name="Xia R."/>
            <person name="Zhu S."/>
            <person name="Xu C."/>
            <person name="Xu H."/>
            <person name="Xu X."/>
            <person name="Cox K."/>
            <person name="Korf I."/>
            <person name="Meyers B.C."/>
            <person name="Michelmore R.W."/>
        </authorList>
    </citation>
    <scope>NUCLEOTIDE SEQUENCE [LARGE SCALE GENOMIC DNA]</scope>
    <source>
        <strain evidence="4">cv. Salinas</strain>
        <tissue evidence="3">Seedlings</tissue>
    </source>
</reference>
<gene>
    <name evidence="3" type="ORF">LSAT_V11C600314410</name>
</gene>
<dbReference type="Proteomes" id="UP000235145">
    <property type="component" value="Unassembled WGS sequence"/>
</dbReference>
<keyword evidence="1" id="KW-0175">Coiled coil</keyword>
<sequence>MELAIQEQVRERQEMEKKMQKLIKTMDHFERAKREEAAPLIEASFQRCLALWLKRNSAMNTNNRCKCPSLLAIFFCMQLEVELSRECHEGDLKEKYRLARVMEHKTEKERLNKLREEEEARKREEAERRKKEEAKRKAKLDEIAERQRKREQELEERERLRKECNTA</sequence>
<dbReference type="InterPro" id="IPR027512">
    <property type="entry name" value="EIF3A"/>
</dbReference>
<comment type="caution">
    <text evidence="3">The sequence shown here is derived from an EMBL/GenBank/DDBJ whole genome shotgun (WGS) entry which is preliminary data.</text>
</comment>
<name>A0A9R1X6L2_LACSA</name>
<evidence type="ECO:0000313" key="3">
    <source>
        <dbReference type="EMBL" id="KAJ0199579.1"/>
    </source>
</evidence>
<feature type="coiled-coil region" evidence="1">
    <location>
        <begin position="5"/>
        <end position="32"/>
    </location>
</feature>
<dbReference type="PANTHER" id="PTHR14005">
    <property type="entry name" value="EUKARYOTIC TRANSLATION INITIATION FACTOR 3, THETA SUBUNIT"/>
    <property type="match status" value="1"/>
</dbReference>
<proteinExistence type="predicted"/>
<dbReference type="AlphaFoldDB" id="A0A9R1X6L2"/>